<evidence type="ECO:0000256" key="4">
    <source>
        <dbReference type="PROSITE-ProRule" id="PRU10007"/>
    </source>
</evidence>
<dbReference type="InterPro" id="IPR016162">
    <property type="entry name" value="Ald_DH_N"/>
</dbReference>
<organism evidence="7 8">
    <name type="scientific">Sinomonas cyclohexanicum</name>
    <name type="common">Corynebacterium cyclohexanicum</name>
    <dbReference type="NCBI Taxonomy" id="322009"/>
    <lineage>
        <taxon>Bacteria</taxon>
        <taxon>Bacillati</taxon>
        <taxon>Actinomycetota</taxon>
        <taxon>Actinomycetes</taxon>
        <taxon>Micrococcales</taxon>
        <taxon>Micrococcaceae</taxon>
        <taxon>Sinomonas</taxon>
    </lineage>
</organism>
<proteinExistence type="inferred from homology"/>
<reference evidence="7 8" key="1">
    <citation type="journal article" date="2021" name="J. Biosci. Bioeng.">
        <title>Identification and characterization of a chc gene cluster responsible for the aromatization pathway of cyclohexanecarboxylate degradation in Sinomonas cyclohexanicum ATCC 51369.</title>
        <authorList>
            <person name="Yamamoto T."/>
            <person name="Hasegawa Y."/>
            <person name="Lau P.C.K."/>
            <person name="Iwaki H."/>
        </authorList>
    </citation>
    <scope>NUCLEOTIDE SEQUENCE [LARGE SCALE GENOMIC DNA]</scope>
    <source>
        <strain evidence="7 8">ATCC 51369</strain>
    </source>
</reference>
<comment type="similarity">
    <text evidence="1 5">Belongs to the aldehyde dehydrogenase family.</text>
</comment>
<evidence type="ECO:0000259" key="6">
    <source>
        <dbReference type="Pfam" id="PF00171"/>
    </source>
</evidence>
<feature type="domain" description="Aldehyde dehydrogenase" evidence="6">
    <location>
        <begin position="23"/>
        <end position="478"/>
    </location>
</feature>
<dbReference type="Gene3D" id="3.40.605.10">
    <property type="entry name" value="Aldehyde Dehydrogenase, Chain A, domain 1"/>
    <property type="match status" value="1"/>
</dbReference>
<keyword evidence="3" id="KW-0520">NAD</keyword>
<sequence length="490" mass="51339">MEDTGMALLDTALWGGKVNIGGWTEAAGGVYDAVEPATGATLASVGAASRDDVYRAAQLAAKAQPEWAAKKPEERAAVLRRAGQLWEEHAGEIQDWIVREAGSIPPKAQLEIHTAANECYEAAALPSHPHGEVLTSDEDRWSFARRRPAGVVSVIAPFNFPLILSIRSVAPALALGNAVLLKPDPRTAVCGGVTLMRIFEEAGLPAGVLSLLPGGAETGAAVVEAPEVRIISFTGSTVAGRKVGEAAARHLKRAHLELGGNNALIVLPGADLAKAASAGAFGSFMHQGQICMTTGRHFVHESVYDDYVAELSAKAENLPVGDPFTGQVALGPIIDEHQRDKIDGIVQGAVAQGGRLTAGGSYEGLFYRPTVLADLALDNPAFIEEIFGPVAPITRFSEVDEVVGMVNANEYGLSVGILGDVGTAMKIADRVHSGKVHINEQTVSDEANAPFGGVGASGTGSRFGGATSNIDAFTEIQWLTMRPDIPDYPF</sequence>
<evidence type="ECO:0000313" key="8">
    <source>
        <dbReference type="Proteomes" id="UP001319861"/>
    </source>
</evidence>
<dbReference type="EMBL" id="AP024525">
    <property type="protein sequence ID" value="BCT78121.1"/>
    <property type="molecule type" value="Genomic_DNA"/>
</dbReference>
<dbReference type="InterPro" id="IPR029510">
    <property type="entry name" value="Ald_DH_CS_GLU"/>
</dbReference>
<dbReference type="Pfam" id="PF00171">
    <property type="entry name" value="Aldedh"/>
    <property type="match status" value="1"/>
</dbReference>
<dbReference type="InterPro" id="IPR016161">
    <property type="entry name" value="Ald_DH/histidinol_DH"/>
</dbReference>
<keyword evidence="8" id="KW-1185">Reference proteome</keyword>
<protein>
    <submittedName>
        <fullName evidence="7">Aldehyde dehydrogenase</fullName>
    </submittedName>
</protein>
<dbReference type="InterPro" id="IPR016163">
    <property type="entry name" value="Ald_DH_C"/>
</dbReference>
<evidence type="ECO:0000256" key="3">
    <source>
        <dbReference type="ARBA" id="ARBA00023027"/>
    </source>
</evidence>
<dbReference type="InterPro" id="IPR015590">
    <property type="entry name" value="Aldehyde_DH_dom"/>
</dbReference>
<dbReference type="PROSITE" id="PS00687">
    <property type="entry name" value="ALDEHYDE_DEHYDR_GLU"/>
    <property type="match status" value="1"/>
</dbReference>
<name>A0ABM7Q0L7_SINCY</name>
<gene>
    <name evidence="7" type="ORF">SCMU_39630</name>
</gene>
<keyword evidence="2 5" id="KW-0560">Oxidoreductase</keyword>
<feature type="active site" evidence="4">
    <location>
        <position position="257"/>
    </location>
</feature>
<dbReference type="SUPFAM" id="SSF53720">
    <property type="entry name" value="ALDH-like"/>
    <property type="match status" value="1"/>
</dbReference>
<evidence type="ECO:0000313" key="7">
    <source>
        <dbReference type="EMBL" id="BCT78121.1"/>
    </source>
</evidence>
<dbReference type="PANTHER" id="PTHR42986:SF1">
    <property type="entry name" value="BENZALDEHYDE DEHYDROGENASE YFMT"/>
    <property type="match status" value="1"/>
</dbReference>
<dbReference type="Proteomes" id="UP001319861">
    <property type="component" value="Chromosome"/>
</dbReference>
<evidence type="ECO:0000256" key="5">
    <source>
        <dbReference type="RuleBase" id="RU003345"/>
    </source>
</evidence>
<evidence type="ECO:0000256" key="2">
    <source>
        <dbReference type="ARBA" id="ARBA00023002"/>
    </source>
</evidence>
<accession>A0ABM7Q0L7</accession>
<evidence type="ECO:0000256" key="1">
    <source>
        <dbReference type="ARBA" id="ARBA00009986"/>
    </source>
</evidence>
<dbReference type="CDD" id="cd07152">
    <property type="entry name" value="ALDH_BenzADH"/>
    <property type="match status" value="1"/>
</dbReference>
<dbReference type="Gene3D" id="3.40.309.10">
    <property type="entry name" value="Aldehyde Dehydrogenase, Chain A, domain 2"/>
    <property type="match status" value="1"/>
</dbReference>
<dbReference type="PANTHER" id="PTHR42986">
    <property type="entry name" value="BENZALDEHYDE DEHYDROGENASE YFMT"/>
    <property type="match status" value="1"/>
</dbReference>